<evidence type="ECO:0000313" key="1">
    <source>
        <dbReference type="EMBL" id="KFZ32348.1"/>
    </source>
</evidence>
<reference evidence="1" key="1">
    <citation type="submission" date="2014-08" db="EMBL/GenBank/DDBJ databases">
        <title>Fullgenome sequencing of Anoxybacillus sp.25 isolate from Garga hot-spring Russia.</title>
        <authorList>
            <person name="Rozanov A.S."/>
            <person name="Kotenko A.V."/>
            <person name="Malup T.K."/>
            <person name="Peltek S.E."/>
        </authorList>
    </citation>
    <scope>NUCLEOTIDE SEQUENCE [LARGE SCALE GENOMIC DNA]</scope>
    <source>
        <strain evidence="1">25</strain>
    </source>
</reference>
<dbReference type="EMBL" id="JPZO01000065">
    <property type="protein sequence ID" value="KFZ32348.1"/>
    <property type="molecule type" value="Genomic_DNA"/>
</dbReference>
<organism evidence="1">
    <name type="scientific">Anoxybacillus flavithermus</name>
    <dbReference type="NCBI Taxonomy" id="33934"/>
    <lineage>
        <taxon>Bacteria</taxon>
        <taxon>Bacillati</taxon>
        <taxon>Bacillota</taxon>
        <taxon>Bacilli</taxon>
        <taxon>Bacillales</taxon>
        <taxon>Anoxybacillaceae</taxon>
        <taxon>Anoxybacillus</taxon>
    </lineage>
</organism>
<dbReference type="AlphaFoldDB" id="A0A094LBW5"/>
<accession>A0A094LBW5</accession>
<protein>
    <submittedName>
        <fullName evidence="1">Uncharacterized protein</fullName>
    </submittedName>
</protein>
<name>A0A094LBW5_9BACL</name>
<sequence>MALYYYKSPIGPMYIKYDQSKGNYLLIINGIDYGHYQSPDAAADDVFCHSTGCFEWDKLDGSMIDVPTSIAEWDKA</sequence>
<gene>
    <name evidence="1" type="ORF">JS44_10545</name>
</gene>
<proteinExistence type="predicted"/>
<comment type="caution">
    <text evidence="1">The sequence shown here is derived from an EMBL/GenBank/DDBJ whole genome shotgun (WGS) entry which is preliminary data.</text>
</comment>